<name>A0A927AUN0_9BACT</name>
<protein>
    <submittedName>
        <fullName evidence="1">Uncharacterized protein</fullName>
    </submittedName>
</protein>
<dbReference type="Proteomes" id="UP000598820">
    <property type="component" value="Unassembled WGS sequence"/>
</dbReference>
<dbReference type="RefSeq" id="WP_190891550.1">
    <property type="nucleotide sequence ID" value="NZ_JACWZY010000036.1"/>
</dbReference>
<comment type="caution">
    <text evidence="1">The sequence shown here is derived from an EMBL/GenBank/DDBJ whole genome shotgun (WGS) entry which is preliminary data.</text>
</comment>
<accession>A0A927AUN0</accession>
<organism evidence="1 2">
    <name type="scientific">Spirosoma profusum</name>
    <dbReference type="NCBI Taxonomy" id="2771354"/>
    <lineage>
        <taxon>Bacteria</taxon>
        <taxon>Pseudomonadati</taxon>
        <taxon>Bacteroidota</taxon>
        <taxon>Cytophagia</taxon>
        <taxon>Cytophagales</taxon>
        <taxon>Cytophagaceae</taxon>
        <taxon>Spirosoma</taxon>
    </lineage>
</organism>
<evidence type="ECO:0000313" key="1">
    <source>
        <dbReference type="EMBL" id="MBD2704726.1"/>
    </source>
</evidence>
<sequence>MKKYPLYNSSGSLSMCPIPMLGNGLEAKILNNEIYLPANPGLDHDKDPKFFFNKSLLNIRFNTKARAANYQINYPNQEYLISNNFPPQSITPYCIVSGENFIYSFGCDSKIYLFNNSGQYINKYDLSSKYAPNIDV</sequence>
<dbReference type="EMBL" id="JACWZY010000036">
    <property type="protein sequence ID" value="MBD2704726.1"/>
    <property type="molecule type" value="Genomic_DNA"/>
</dbReference>
<reference evidence="1" key="1">
    <citation type="submission" date="2020-09" db="EMBL/GenBank/DDBJ databases">
        <authorList>
            <person name="Kim M.K."/>
        </authorList>
    </citation>
    <scope>NUCLEOTIDE SEQUENCE</scope>
    <source>
        <strain evidence="1">BT702</strain>
    </source>
</reference>
<proteinExistence type="predicted"/>
<evidence type="ECO:0000313" key="2">
    <source>
        <dbReference type="Proteomes" id="UP000598820"/>
    </source>
</evidence>
<gene>
    <name evidence="1" type="ORF">IC229_29090</name>
</gene>
<dbReference type="AlphaFoldDB" id="A0A927AUN0"/>
<keyword evidence="2" id="KW-1185">Reference proteome</keyword>